<protein>
    <recommendedName>
        <fullName evidence="6">Ribosomal protein S16</fullName>
    </recommendedName>
</protein>
<dbReference type="HAMAP" id="MF_00385">
    <property type="entry name" value="Ribosomal_bS16"/>
    <property type="match status" value="1"/>
</dbReference>
<dbReference type="Pfam" id="PF00886">
    <property type="entry name" value="Ribosomal_S16"/>
    <property type="match status" value="1"/>
</dbReference>
<evidence type="ECO:0000256" key="2">
    <source>
        <dbReference type="ARBA" id="ARBA00022980"/>
    </source>
</evidence>
<dbReference type="Gene3D" id="3.30.1320.10">
    <property type="match status" value="1"/>
</dbReference>
<sequence length="120" mass="13402">MKGIVRIRLARFGRKHAPVYNIVVAKAKSGRDKKPIEVIGTYNPIPQPVSPEQIALGEKPSKDVKLDFDRSKYWLGVGAQPTPPIVKLFKKAGILNMEWPSPTVGPKIPIREIVNPKRDL</sequence>
<keyword evidence="2" id="KW-0689">Ribosomal protein</keyword>
<proteinExistence type="inferred from homology"/>
<dbReference type="InterPro" id="IPR023803">
    <property type="entry name" value="Ribosomal_bS16_dom_sf"/>
</dbReference>
<name>A0A1E4TXK4_PACTA</name>
<evidence type="ECO:0000256" key="1">
    <source>
        <dbReference type="ARBA" id="ARBA00006668"/>
    </source>
</evidence>
<dbReference type="NCBIfam" id="TIGR00002">
    <property type="entry name" value="S16"/>
    <property type="match status" value="1"/>
</dbReference>
<dbReference type="STRING" id="669874.A0A1E4TXK4"/>
<dbReference type="GO" id="GO:0032543">
    <property type="term" value="P:mitochondrial translation"/>
    <property type="evidence" value="ECO:0007669"/>
    <property type="project" value="TreeGrafter"/>
</dbReference>
<dbReference type="PANTHER" id="PTHR12919">
    <property type="entry name" value="30S RIBOSOMAL PROTEIN S16"/>
    <property type="match status" value="1"/>
</dbReference>
<dbReference type="GO" id="GO:0003735">
    <property type="term" value="F:structural constituent of ribosome"/>
    <property type="evidence" value="ECO:0007669"/>
    <property type="project" value="EnsemblFungi"/>
</dbReference>
<dbReference type="Proteomes" id="UP000094236">
    <property type="component" value="Unassembled WGS sequence"/>
</dbReference>
<reference evidence="5" key="1">
    <citation type="submission" date="2016-05" db="EMBL/GenBank/DDBJ databases">
        <title>Comparative genomics of biotechnologically important yeasts.</title>
        <authorList>
            <consortium name="DOE Joint Genome Institute"/>
            <person name="Riley R."/>
            <person name="Haridas S."/>
            <person name="Wolfe K.H."/>
            <person name="Lopes M.R."/>
            <person name="Hittinger C.T."/>
            <person name="Goker M."/>
            <person name="Salamov A."/>
            <person name="Wisecaver J."/>
            <person name="Long T.M."/>
            <person name="Aerts A.L."/>
            <person name="Barry K."/>
            <person name="Choi C."/>
            <person name="Clum A."/>
            <person name="Coughlan A.Y."/>
            <person name="Deshpande S."/>
            <person name="Douglass A.P."/>
            <person name="Hanson S.J."/>
            <person name="Klenk H.-P."/>
            <person name="Labutti K."/>
            <person name="Lapidus A."/>
            <person name="Lindquist E."/>
            <person name="Lipzen A."/>
            <person name="Meier-Kolthoff J.P."/>
            <person name="Ohm R.A."/>
            <person name="Otillar R.P."/>
            <person name="Pangilinan J."/>
            <person name="Peng Y."/>
            <person name="Rokas A."/>
            <person name="Rosa C.A."/>
            <person name="Scheuner C."/>
            <person name="Sibirny A.A."/>
            <person name="Slot J.C."/>
            <person name="Stielow J.B."/>
            <person name="Sun H."/>
            <person name="Kurtzman C.P."/>
            <person name="Blackwell M."/>
            <person name="Grigoriev I.V."/>
            <person name="Jeffries T.W."/>
        </authorList>
    </citation>
    <scope>NUCLEOTIDE SEQUENCE [LARGE SCALE GENOMIC DNA]</scope>
    <source>
        <strain evidence="5">NRRL Y-2460</strain>
    </source>
</reference>
<dbReference type="GO" id="GO:0005763">
    <property type="term" value="C:mitochondrial small ribosomal subunit"/>
    <property type="evidence" value="ECO:0007669"/>
    <property type="project" value="EnsemblFungi"/>
</dbReference>
<keyword evidence="3" id="KW-0687">Ribonucleoprotein</keyword>
<keyword evidence="5" id="KW-1185">Reference proteome</keyword>
<dbReference type="PANTHER" id="PTHR12919:SF20">
    <property type="entry name" value="SMALL RIBOSOMAL SUBUNIT PROTEIN BS16M"/>
    <property type="match status" value="1"/>
</dbReference>
<dbReference type="FunFam" id="3.30.1320.10:FF:000013">
    <property type="entry name" value="Mitochondrial ribosomal protein"/>
    <property type="match status" value="1"/>
</dbReference>
<accession>A0A1E4TXK4</accession>
<organism evidence="4 5">
    <name type="scientific">Pachysolen tannophilus NRRL Y-2460</name>
    <dbReference type="NCBI Taxonomy" id="669874"/>
    <lineage>
        <taxon>Eukaryota</taxon>
        <taxon>Fungi</taxon>
        <taxon>Dikarya</taxon>
        <taxon>Ascomycota</taxon>
        <taxon>Saccharomycotina</taxon>
        <taxon>Pichiomycetes</taxon>
        <taxon>Pachysolenaceae</taxon>
        <taxon>Pachysolen</taxon>
    </lineage>
</organism>
<dbReference type="OrthoDB" id="407221at2759"/>
<comment type="similarity">
    <text evidence="1">Belongs to the bacterial ribosomal protein bS16 family.</text>
</comment>
<dbReference type="AlphaFoldDB" id="A0A1E4TXK4"/>
<dbReference type="InterPro" id="IPR000307">
    <property type="entry name" value="Ribosomal_bS16"/>
</dbReference>
<dbReference type="EMBL" id="KV454013">
    <property type="protein sequence ID" value="ODV96464.1"/>
    <property type="molecule type" value="Genomic_DNA"/>
</dbReference>
<dbReference type="PROSITE" id="PS00732">
    <property type="entry name" value="RIBOSOMAL_S16"/>
    <property type="match status" value="1"/>
</dbReference>
<gene>
    <name evidence="4" type="ORF">PACTADRAFT_49807</name>
</gene>
<dbReference type="SUPFAM" id="SSF54565">
    <property type="entry name" value="Ribosomal protein S16"/>
    <property type="match status" value="1"/>
</dbReference>
<evidence type="ECO:0000256" key="3">
    <source>
        <dbReference type="ARBA" id="ARBA00023274"/>
    </source>
</evidence>
<dbReference type="InterPro" id="IPR020592">
    <property type="entry name" value="Ribosomal_bS16_CS"/>
</dbReference>
<evidence type="ECO:0008006" key="6">
    <source>
        <dbReference type="Google" id="ProtNLM"/>
    </source>
</evidence>
<evidence type="ECO:0000313" key="5">
    <source>
        <dbReference type="Proteomes" id="UP000094236"/>
    </source>
</evidence>
<evidence type="ECO:0000313" key="4">
    <source>
        <dbReference type="EMBL" id="ODV96464.1"/>
    </source>
</evidence>